<dbReference type="AlphaFoldDB" id="A0AAD8SYZ0"/>
<dbReference type="GO" id="GO:0008270">
    <property type="term" value="F:zinc ion binding"/>
    <property type="evidence" value="ECO:0007669"/>
    <property type="project" value="UniProtKB-KW"/>
</dbReference>
<feature type="compositionally biased region" description="Basic and acidic residues" evidence="2">
    <location>
        <begin position="102"/>
        <end position="118"/>
    </location>
</feature>
<evidence type="ECO:0000313" key="4">
    <source>
        <dbReference type="EMBL" id="KAK1666619.1"/>
    </source>
</evidence>
<dbReference type="PROSITE" id="PS50158">
    <property type="entry name" value="ZF_CCHC"/>
    <property type="match status" value="1"/>
</dbReference>
<dbReference type="SMART" id="SM00343">
    <property type="entry name" value="ZnF_C2HC"/>
    <property type="match status" value="2"/>
</dbReference>
<keyword evidence="1" id="KW-0862">Zinc</keyword>
<evidence type="ECO:0000259" key="3">
    <source>
        <dbReference type="PROSITE" id="PS50158"/>
    </source>
</evidence>
<reference evidence="4" key="1">
    <citation type="submission" date="2023-07" db="EMBL/GenBank/DDBJ databases">
        <title>A chromosome-level genome assembly of Lolium multiflorum.</title>
        <authorList>
            <person name="Chen Y."/>
            <person name="Copetti D."/>
            <person name="Kolliker R."/>
            <person name="Studer B."/>
        </authorList>
    </citation>
    <scope>NUCLEOTIDE SEQUENCE</scope>
    <source>
        <strain evidence="4">02402/16</strain>
        <tissue evidence="4">Leaf</tissue>
    </source>
</reference>
<dbReference type="Proteomes" id="UP001231189">
    <property type="component" value="Unassembled WGS sequence"/>
</dbReference>
<keyword evidence="5" id="KW-1185">Reference proteome</keyword>
<evidence type="ECO:0000256" key="1">
    <source>
        <dbReference type="PROSITE-ProRule" id="PRU00047"/>
    </source>
</evidence>
<name>A0AAD8SYZ0_LOLMU</name>
<feature type="region of interest" description="Disordered" evidence="2">
    <location>
        <begin position="68"/>
        <end position="134"/>
    </location>
</feature>
<accession>A0AAD8SYZ0</accession>
<dbReference type="InterPro" id="IPR001878">
    <property type="entry name" value="Znf_CCHC"/>
</dbReference>
<proteinExistence type="predicted"/>
<dbReference type="GO" id="GO:0003676">
    <property type="term" value="F:nucleic acid binding"/>
    <property type="evidence" value="ECO:0007669"/>
    <property type="project" value="InterPro"/>
</dbReference>
<comment type="caution">
    <text evidence="4">The sequence shown here is derived from an EMBL/GenBank/DDBJ whole genome shotgun (WGS) entry which is preliminary data.</text>
</comment>
<feature type="domain" description="CCHC-type" evidence="3">
    <location>
        <begin position="145"/>
        <end position="160"/>
    </location>
</feature>
<gene>
    <name evidence="4" type="ORF">QYE76_054778</name>
</gene>
<evidence type="ECO:0000256" key="2">
    <source>
        <dbReference type="SAM" id="MobiDB-lite"/>
    </source>
</evidence>
<dbReference type="SUPFAM" id="SSF57756">
    <property type="entry name" value="Retrovirus zinc finger-like domains"/>
    <property type="match status" value="1"/>
</dbReference>
<evidence type="ECO:0000313" key="5">
    <source>
        <dbReference type="Proteomes" id="UP001231189"/>
    </source>
</evidence>
<protein>
    <recommendedName>
        <fullName evidence="3">CCHC-type domain-containing protein</fullName>
    </recommendedName>
</protein>
<keyword evidence="1" id="KW-0479">Metal-binding</keyword>
<dbReference type="Pfam" id="PF00098">
    <property type="entry name" value="zf-CCHC"/>
    <property type="match status" value="1"/>
</dbReference>
<feature type="compositionally biased region" description="Pro residues" evidence="2">
    <location>
        <begin position="183"/>
        <end position="195"/>
    </location>
</feature>
<feature type="region of interest" description="Disordered" evidence="2">
    <location>
        <begin position="170"/>
        <end position="196"/>
    </location>
</feature>
<organism evidence="4 5">
    <name type="scientific">Lolium multiflorum</name>
    <name type="common">Italian ryegrass</name>
    <name type="synonym">Lolium perenne subsp. multiflorum</name>
    <dbReference type="NCBI Taxonomy" id="4521"/>
    <lineage>
        <taxon>Eukaryota</taxon>
        <taxon>Viridiplantae</taxon>
        <taxon>Streptophyta</taxon>
        <taxon>Embryophyta</taxon>
        <taxon>Tracheophyta</taxon>
        <taxon>Spermatophyta</taxon>
        <taxon>Magnoliopsida</taxon>
        <taxon>Liliopsida</taxon>
        <taxon>Poales</taxon>
        <taxon>Poaceae</taxon>
        <taxon>BOP clade</taxon>
        <taxon>Pooideae</taxon>
        <taxon>Poodae</taxon>
        <taxon>Poeae</taxon>
        <taxon>Poeae Chloroplast Group 2 (Poeae type)</taxon>
        <taxon>Loliodinae</taxon>
        <taxon>Loliinae</taxon>
        <taxon>Lolium</taxon>
    </lineage>
</organism>
<sequence length="223" mass="23783">MAVRPRRRRLVPNLLSPLRFPVLVPPCLMGSRVLLSDSDLSAAPVTSRAPPPPPLRSVVVAPAGHQLGSRGWDVGAGPSRAPASPPSRPATTAAAQNLWRVSESRWARPARRAQEQQRRVRQVFPASRPPGGNPRQIPAALHGCCYNCGQEGHISAMCTNETLCAHCGGTEHTTTDCKRPRSLPEPSPPRLPPPSLRAAPRDFAVDAGPAMLAAAPVFAVVRT</sequence>
<dbReference type="Gene3D" id="4.10.60.10">
    <property type="entry name" value="Zinc finger, CCHC-type"/>
    <property type="match status" value="1"/>
</dbReference>
<dbReference type="EMBL" id="JAUUTY010000003">
    <property type="protein sequence ID" value="KAK1666619.1"/>
    <property type="molecule type" value="Genomic_DNA"/>
</dbReference>
<keyword evidence="1" id="KW-0863">Zinc-finger</keyword>
<dbReference type="InterPro" id="IPR036875">
    <property type="entry name" value="Znf_CCHC_sf"/>
</dbReference>